<dbReference type="Pfam" id="PF17251">
    <property type="entry name" value="Pom"/>
    <property type="match status" value="1"/>
</dbReference>
<dbReference type="InterPro" id="IPR020080">
    <property type="entry name" value="OM_adhesin/peptidase_omptin"/>
</dbReference>
<reference evidence="2 3" key="1">
    <citation type="submission" date="2016-08" db="EMBL/GenBank/DDBJ databases">
        <authorList>
            <person name="Seilhamer J.J."/>
        </authorList>
    </citation>
    <scope>NUCLEOTIDE SEQUENCE [LARGE SCALE GENOMIC DNA]</scope>
    <source>
        <strain evidence="2 3">A37T2</strain>
    </source>
</reference>
<evidence type="ECO:0000259" key="1">
    <source>
        <dbReference type="Pfam" id="PF17251"/>
    </source>
</evidence>
<dbReference type="Proteomes" id="UP000242818">
    <property type="component" value="Unassembled WGS sequence"/>
</dbReference>
<sequence>MAQEKINLYAGAGYQNSNSRWSIAGNSNGGNPNIYSELIWKNLQSATVQVGGTYRFYKQWGLRAEYGEAFIQGGRVTDTDYGADNRQQPVYKGVFKDDKGHFTSFHAALTYTFQLHHWYLTPMLGYVYNRQALYILPSHAGDPSDLHSTYNARWQGLLVGVEAMFYAGKRMTICPSLQYDPLQYDATANWNLITQFSHPKSFTHAANGYTLQPALQVNYTVHTHVKIFARAQYAYWKTGHGTDKLFLTTGETDVTQLNGVIRHEGGALLGIMFTW</sequence>
<gene>
    <name evidence="2" type="ORF">GA0116948_104148</name>
</gene>
<organism evidence="2 3">
    <name type="scientific">Chitinophaga costaii</name>
    <dbReference type="NCBI Taxonomy" id="1335309"/>
    <lineage>
        <taxon>Bacteria</taxon>
        <taxon>Pseudomonadati</taxon>
        <taxon>Bacteroidota</taxon>
        <taxon>Chitinophagia</taxon>
        <taxon>Chitinophagales</taxon>
        <taxon>Chitinophagaceae</taxon>
        <taxon>Chitinophaga</taxon>
    </lineage>
</organism>
<evidence type="ECO:0000313" key="2">
    <source>
        <dbReference type="EMBL" id="SCC19051.1"/>
    </source>
</evidence>
<dbReference type="SUPFAM" id="SSF69917">
    <property type="entry name" value="OMPT-like"/>
    <property type="match status" value="1"/>
</dbReference>
<evidence type="ECO:0000313" key="3">
    <source>
        <dbReference type="Proteomes" id="UP000242818"/>
    </source>
</evidence>
<proteinExistence type="predicted"/>
<feature type="domain" description="Protochlamydia outer membrane protein" evidence="1">
    <location>
        <begin position="11"/>
        <end position="253"/>
    </location>
</feature>
<name>A0A1C4CIW3_9BACT</name>
<accession>A0A1C4CIW3</accession>
<dbReference type="Gene3D" id="2.40.128.90">
    <property type="entry name" value="OMPT-like"/>
    <property type="match status" value="1"/>
</dbReference>
<dbReference type="EMBL" id="FMAR01000004">
    <property type="protein sequence ID" value="SCC19051.1"/>
    <property type="molecule type" value="Genomic_DNA"/>
</dbReference>
<dbReference type="InterPro" id="IPR053724">
    <property type="entry name" value="OMP_A26_sf"/>
</dbReference>
<dbReference type="InterPro" id="IPR035163">
    <property type="entry name" value="Pom"/>
</dbReference>
<dbReference type="GO" id="GO:0004190">
    <property type="term" value="F:aspartic-type endopeptidase activity"/>
    <property type="evidence" value="ECO:0007669"/>
    <property type="project" value="InterPro"/>
</dbReference>
<protein>
    <recommendedName>
        <fullName evidence="1">Protochlamydia outer membrane protein domain-containing protein</fullName>
    </recommendedName>
</protein>
<keyword evidence="3" id="KW-1185">Reference proteome</keyword>
<dbReference type="AlphaFoldDB" id="A0A1C4CIW3"/>
<dbReference type="STRING" id="1335309.GA0116948_104148"/>